<protein>
    <submittedName>
        <fullName evidence="1">Uncharacterized protein</fullName>
    </submittedName>
</protein>
<evidence type="ECO:0000313" key="2">
    <source>
        <dbReference type="Proteomes" id="UP001497535"/>
    </source>
</evidence>
<name>A0ACB0YD18_MELEN</name>
<proteinExistence type="predicted"/>
<gene>
    <name evidence="1" type="ORF">MENTE1834_LOCUS10598</name>
</gene>
<comment type="caution">
    <text evidence="1">The sequence shown here is derived from an EMBL/GenBank/DDBJ whole genome shotgun (WGS) entry which is preliminary data.</text>
</comment>
<sequence>MADPEKASDNGAWLDEHFPLHKAVFQNDISRINEILTTTCLPKINLDQMDTHGNTALHLAAMLGNIEAAKLLLEHGANVGLKNNDGWKSLHEAISYGDRKMIGLLLSSHKKQSHRSLTSKLPEIQNHLESLNDFYMEIRWEFQTWIPLLSRVMPSDTFKVYKRGSKLRVDFTLTDFNESIISWTRGDMSLLFDPGAPKSYQTLLLNNKDEVYQRVRDKNRHLNDEIDLLMGCDIISSHISTRPIRFVRAKGWFMNDKSYNIGEYKADLFNIKELCLITRKRFILINNFLFYFRREHLSQEDLRKNRELNKAFSSGKLPPDDGSSDDDDKDRHRASLSPPPKPEFTWAEYLRLPDGPDSHLGRPKEEKTTNTEIKGMLALCQDFPLTTDQLLDILEVLEPVKTTVKKFRAFCSSGRLPPGFPIQLEIPIFATLTMKITVQLFRWQQSNDDAAFPDEMFKVPSHFREDPDHFDKI</sequence>
<keyword evidence="2" id="KW-1185">Reference proteome</keyword>
<reference evidence="1" key="1">
    <citation type="submission" date="2023-11" db="EMBL/GenBank/DDBJ databases">
        <authorList>
            <person name="Poullet M."/>
        </authorList>
    </citation>
    <scope>NUCLEOTIDE SEQUENCE</scope>
    <source>
        <strain evidence="1">E1834</strain>
    </source>
</reference>
<organism evidence="1 2">
    <name type="scientific">Meloidogyne enterolobii</name>
    <name type="common">Root-knot nematode worm</name>
    <name type="synonym">Meloidogyne mayaguensis</name>
    <dbReference type="NCBI Taxonomy" id="390850"/>
    <lineage>
        <taxon>Eukaryota</taxon>
        <taxon>Metazoa</taxon>
        <taxon>Ecdysozoa</taxon>
        <taxon>Nematoda</taxon>
        <taxon>Chromadorea</taxon>
        <taxon>Rhabditida</taxon>
        <taxon>Tylenchina</taxon>
        <taxon>Tylenchomorpha</taxon>
        <taxon>Tylenchoidea</taxon>
        <taxon>Meloidogynidae</taxon>
        <taxon>Meloidogyninae</taxon>
        <taxon>Meloidogyne</taxon>
    </lineage>
</organism>
<dbReference type="EMBL" id="CAVMJV010000010">
    <property type="protein sequence ID" value="CAK5041687.1"/>
    <property type="molecule type" value="Genomic_DNA"/>
</dbReference>
<accession>A0ACB0YD18</accession>
<dbReference type="Proteomes" id="UP001497535">
    <property type="component" value="Unassembled WGS sequence"/>
</dbReference>
<evidence type="ECO:0000313" key="1">
    <source>
        <dbReference type="EMBL" id="CAK5041687.1"/>
    </source>
</evidence>